<dbReference type="AlphaFoldDB" id="A0A1D8N593"/>
<gene>
    <name evidence="2" type="ORF">YALI1_A18451g</name>
</gene>
<evidence type="ECO:0000313" key="3">
    <source>
        <dbReference type="Proteomes" id="UP000182444"/>
    </source>
</evidence>
<feature type="transmembrane region" description="Helical" evidence="1">
    <location>
        <begin position="12"/>
        <end position="30"/>
    </location>
</feature>
<keyword evidence="1" id="KW-1133">Transmembrane helix</keyword>
<dbReference type="Proteomes" id="UP000182444">
    <property type="component" value="Chromosome 1A"/>
</dbReference>
<evidence type="ECO:0000313" key="2">
    <source>
        <dbReference type="EMBL" id="AOW00809.1"/>
    </source>
</evidence>
<keyword evidence="1" id="KW-0812">Transmembrane</keyword>
<reference evidence="2 3" key="1">
    <citation type="journal article" date="2016" name="PLoS ONE">
        <title>Sequence Assembly of Yarrowia lipolytica Strain W29/CLIB89 Shows Transposable Element Diversity.</title>
        <authorList>
            <person name="Magnan C."/>
            <person name="Yu J."/>
            <person name="Chang I."/>
            <person name="Jahn E."/>
            <person name="Kanomata Y."/>
            <person name="Wu J."/>
            <person name="Zeller M."/>
            <person name="Oakes M."/>
            <person name="Baldi P."/>
            <person name="Sandmeyer S."/>
        </authorList>
    </citation>
    <scope>NUCLEOTIDE SEQUENCE [LARGE SCALE GENOMIC DNA]</scope>
    <source>
        <strain evidence="3">CLIB89(W29)</strain>
    </source>
</reference>
<proteinExistence type="predicted"/>
<accession>A0A1D8N593</accession>
<keyword evidence="1" id="KW-0472">Membrane</keyword>
<name>A0A1D8N593_YARLL</name>
<dbReference type="EMBL" id="CP017553">
    <property type="protein sequence ID" value="AOW00809.1"/>
    <property type="molecule type" value="Genomic_DNA"/>
</dbReference>
<feature type="transmembrane region" description="Helical" evidence="1">
    <location>
        <begin position="36"/>
        <end position="59"/>
    </location>
</feature>
<dbReference type="RefSeq" id="XP_068137954.1">
    <property type="nucleotide sequence ID" value="XM_068281853.1"/>
</dbReference>
<protein>
    <recommendedName>
        <fullName evidence="4">Transmembrane protein</fullName>
    </recommendedName>
</protein>
<sequence length="124" mass="14297">MVRPPQYGTSKDRVLAGDVWIFSFSFSFPFPPSLLILPLLLRFLLSFVFVFVFDFVFVLRFSSSPRDLLLCLVLSVGLYQRSLQRCLCLFAPLGSNVTFDDRTEKQFKLHSAITLCYDSQDYGF</sequence>
<dbReference type="GeneID" id="94582518"/>
<evidence type="ECO:0000256" key="1">
    <source>
        <dbReference type="SAM" id="Phobius"/>
    </source>
</evidence>
<evidence type="ECO:0008006" key="4">
    <source>
        <dbReference type="Google" id="ProtNLM"/>
    </source>
</evidence>
<organism evidence="2 3">
    <name type="scientific">Yarrowia lipolytica</name>
    <name type="common">Candida lipolytica</name>
    <dbReference type="NCBI Taxonomy" id="4952"/>
    <lineage>
        <taxon>Eukaryota</taxon>
        <taxon>Fungi</taxon>
        <taxon>Dikarya</taxon>
        <taxon>Ascomycota</taxon>
        <taxon>Saccharomycotina</taxon>
        <taxon>Dipodascomycetes</taxon>
        <taxon>Dipodascales</taxon>
        <taxon>Dipodascales incertae sedis</taxon>
        <taxon>Yarrowia</taxon>
    </lineage>
</organism>
<dbReference type="VEuPathDB" id="FungiDB:YALI1_A18451g"/>